<evidence type="ECO:0000313" key="1">
    <source>
        <dbReference type="EMBL" id="MBL7631356.1"/>
    </source>
</evidence>
<comment type="caution">
    <text evidence="1">The sequence shown here is derived from an EMBL/GenBank/DDBJ whole genome shotgun (WGS) entry which is preliminary data.</text>
</comment>
<organism evidence="1 2">
    <name type="scientific">Frankia nepalensis</name>
    <dbReference type="NCBI Taxonomy" id="1836974"/>
    <lineage>
        <taxon>Bacteria</taxon>
        <taxon>Bacillati</taxon>
        <taxon>Actinomycetota</taxon>
        <taxon>Actinomycetes</taxon>
        <taxon>Frankiales</taxon>
        <taxon>Frankiaceae</taxon>
        <taxon>Frankia</taxon>
    </lineage>
</organism>
<dbReference type="AlphaFoldDB" id="A0A937RFR0"/>
<proteinExistence type="predicted"/>
<protein>
    <recommendedName>
        <fullName evidence="3">DUF4351 domain-containing protein</fullName>
    </recommendedName>
</protein>
<sequence length="126" mass="14608">MLWHRTKARQAFPALAEGMQTLSPEMGEKYHEIVLAGLPEALRSLWEDYMATMVKREYRSKIFRDLQAKGKAEGKAEDLLTILEIRRVHVPDDARERIIACTDLDQLDIWLRRAVTATTLDDVIRE</sequence>
<evidence type="ECO:0008006" key="3">
    <source>
        <dbReference type="Google" id="ProtNLM"/>
    </source>
</evidence>
<gene>
    <name evidence="1" type="ORF">I7412_30195</name>
</gene>
<dbReference type="RefSeq" id="WP_203005365.1">
    <property type="nucleotide sequence ID" value="NZ_JADWYU010000144.1"/>
</dbReference>
<dbReference type="EMBL" id="JAEACQ010000268">
    <property type="protein sequence ID" value="MBL7631356.1"/>
    <property type="molecule type" value="Genomic_DNA"/>
</dbReference>
<accession>A0A937RFR0</accession>
<dbReference type="Proteomes" id="UP000604475">
    <property type="component" value="Unassembled WGS sequence"/>
</dbReference>
<keyword evidence="2" id="KW-1185">Reference proteome</keyword>
<reference evidence="1" key="1">
    <citation type="submission" date="2020-12" db="EMBL/GenBank/DDBJ databases">
        <title>Genomic characterization of non-nitrogen-fixing Frankia strains.</title>
        <authorList>
            <person name="Carlos-Shanley C."/>
            <person name="Guerra T."/>
            <person name="Hahn D."/>
        </authorList>
    </citation>
    <scope>NUCLEOTIDE SEQUENCE</scope>
    <source>
        <strain evidence="1">CN6</strain>
    </source>
</reference>
<evidence type="ECO:0000313" key="2">
    <source>
        <dbReference type="Proteomes" id="UP000604475"/>
    </source>
</evidence>
<name>A0A937RFR0_9ACTN</name>